<evidence type="ECO:0000256" key="1">
    <source>
        <dbReference type="SAM" id="MobiDB-lite"/>
    </source>
</evidence>
<dbReference type="Proteomes" id="UP001148018">
    <property type="component" value="Unassembled WGS sequence"/>
</dbReference>
<accession>A0A9Q0DEU5</accession>
<name>A0A9Q0DEU5_9TELE</name>
<feature type="region of interest" description="Disordered" evidence="1">
    <location>
        <begin position="75"/>
        <end position="94"/>
    </location>
</feature>
<protein>
    <submittedName>
        <fullName evidence="2">Uncharacterized protein</fullName>
    </submittedName>
</protein>
<evidence type="ECO:0000313" key="3">
    <source>
        <dbReference type="Proteomes" id="UP001148018"/>
    </source>
</evidence>
<comment type="caution">
    <text evidence="2">The sequence shown here is derived from an EMBL/GenBank/DDBJ whole genome shotgun (WGS) entry which is preliminary data.</text>
</comment>
<organism evidence="2 3">
    <name type="scientific">Muraenolepis orangiensis</name>
    <name type="common">Patagonian moray cod</name>
    <dbReference type="NCBI Taxonomy" id="630683"/>
    <lineage>
        <taxon>Eukaryota</taxon>
        <taxon>Metazoa</taxon>
        <taxon>Chordata</taxon>
        <taxon>Craniata</taxon>
        <taxon>Vertebrata</taxon>
        <taxon>Euteleostomi</taxon>
        <taxon>Actinopterygii</taxon>
        <taxon>Neopterygii</taxon>
        <taxon>Teleostei</taxon>
        <taxon>Neoteleostei</taxon>
        <taxon>Acanthomorphata</taxon>
        <taxon>Zeiogadaria</taxon>
        <taxon>Gadariae</taxon>
        <taxon>Gadiformes</taxon>
        <taxon>Muraenolepidoidei</taxon>
        <taxon>Muraenolepididae</taxon>
        <taxon>Muraenolepis</taxon>
    </lineage>
</organism>
<reference evidence="2" key="1">
    <citation type="submission" date="2022-07" db="EMBL/GenBank/DDBJ databases">
        <title>Chromosome-level genome of Muraenolepis orangiensis.</title>
        <authorList>
            <person name="Kim J."/>
        </authorList>
    </citation>
    <scope>NUCLEOTIDE SEQUENCE</scope>
    <source>
        <strain evidence="2">KU_S4_2022</strain>
        <tissue evidence="2">Muscle</tissue>
    </source>
</reference>
<sequence>MAIQVGPDGLLQLMVRGGLLEPQAQLKHSEDVSLWVLLHVSTHLAPSAIRVTLCWEDPSATGQREDTSRATAGYTTAKCCGDPESPAQPRPALTLTDRLRPALTLTDRLRPALTLTDRLRPALTLTDRLRPAQASGSSAAGKM</sequence>
<proteinExistence type="predicted"/>
<keyword evidence="3" id="KW-1185">Reference proteome</keyword>
<dbReference type="EMBL" id="JANIIK010000117">
    <property type="protein sequence ID" value="KAJ3586987.1"/>
    <property type="molecule type" value="Genomic_DNA"/>
</dbReference>
<gene>
    <name evidence="2" type="ORF">NHX12_013378</name>
</gene>
<dbReference type="AlphaFoldDB" id="A0A9Q0DEU5"/>
<evidence type="ECO:0000313" key="2">
    <source>
        <dbReference type="EMBL" id="KAJ3586987.1"/>
    </source>
</evidence>